<dbReference type="Gene3D" id="1.20.5.340">
    <property type="match status" value="1"/>
</dbReference>
<accession>A0A060SYG8</accession>
<feature type="compositionally biased region" description="Polar residues" evidence="1">
    <location>
        <begin position="1091"/>
        <end position="1104"/>
    </location>
</feature>
<dbReference type="AlphaFoldDB" id="A0A060SYG8"/>
<feature type="region of interest" description="Disordered" evidence="1">
    <location>
        <begin position="999"/>
        <end position="1021"/>
    </location>
</feature>
<reference evidence="2" key="2">
    <citation type="submission" date="2014-06" db="EMBL/GenBank/DDBJ databases">
        <title>The complete genome of Blastobotrys (Arxula) adeninivorans LS3 - a yeast of biotechnological interest.</title>
        <authorList>
            <person name="Kunze G."/>
            <person name="Gaillardin C."/>
            <person name="Czernicka M."/>
            <person name="Durrens P."/>
            <person name="Martin T."/>
            <person name="Boer E."/>
            <person name="Gabaldon T."/>
            <person name="Cruz J."/>
            <person name="Talla E."/>
            <person name="Marck C."/>
            <person name="Goffeau A."/>
            <person name="Barbe V."/>
            <person name="Baret P."/>
            <person name="Baronian K."/>
            <person name="Beier S."/>
            <person name="Bleykasten C."/>
            <person name="Bode R."/>
            <person name="Casaregola S."/>
            <person name="Despons L."/>
            <person name="Fairhead C."/>
            <person name="Giersberg M."/>
            <person name="Gierski P."/>
            <person name="Hahnel U."/>
            <person name="Hartmann A."/>
            <person name="Jankowska D."/>
            <person name="Jubin C."/>
            <person name="Jung P."/>
            <person name="Lafontaine I."/>
            <person name="Leh-Louis V."/>
            <person name="Lemaire M."/>
            <person name="Marcet-Houben M."/>
            <person name="Mascher M."/>
            <person name="Morel G."/>
            <person name="Richard G.-F."/>
            <person name="Riechen J."/>
            <person name="Sacerdot C."/>
            <person name="Sarkar A."/>
            <person name="Savel G."/>
            <person name="Schacherer J."/>
            <person name="Sherman D."/>
            <person name="Straub M.-L."/>
            <person name="Stein N."/>
            <person name="Thierry A."/>
            <person name="Trautwein-Schult A."/>
            <person name="Westhof E."/>
            <person name="Worch S."/>
            <person name="Dujon B."/>
            <person name="Souciet J.-L."/>
            <person name="Wincker P."/>
            <person name="Scholz U."/>
            <person name="Neuveglise N."/>
        </authorList>
    </citation>
    <scope>NUCLEOTIDE SEQUENCE</scope>
    <source>
        <strain evidence="2">LS3</strain>
    </source>
</reference>
<dbReference type="EMBL" id="HG937693">
    <property type="protein sequence ID" value="CDP33940.1"/>
    <property type="molecule type" value="Genomic_DNA"/>
</dbReference>
<protein>
    <submittedName>
        <fullName evidence="2">ARAD1C01078p</fullName>
    </submittedName>
</protein>
<gene>
    <name evidence="2" type="ORF">GNLVRS02_ARAD1C01078g</name>
</gene>
<dbReference type="PANTHER" id="PTHR19327">
    <property type="entry name" value="GOLGIN"/>
    <property type="match status" value="1"/>
</dbReference>
<feature type="compositionally biased region" description="Pro residues" evidence="1">
    <location>
        <begin position="20"/>
        <end position="29"/>
    </location>
</feature>
<evidence type="ECO:0000256" key="1">
    <source>
        <dbReference type="SAM" id="MobiDB-lite"/>
    </source>
</evidence>
<dbReference type="PANTHER" id="PTHR19327:SF0">
    <property type="entry name" value="GOLGIN SUBFAMILY A MEMBER 4"/>
    <property type="match status" value="1"/>
</dbReference>
<feature type="compositionally biased region" description="Polar residues" evidence="1">
    <location>
        <begin position="32"/>
        <end position="54"/>
    </location>
</feature>
<feature type="region of interest" description="Disordered" evidence="1">
    <location>
        <begin position="1"/>
        <end position="54"/>
    </location>
</feature>
<name>A0A060SYG8_BLAAD</name>
<sequence length="1147" mass="127091">MSLRRSDSKVPFWDSSDPGRNPPPMPLHPDSPNLNSTPTSNMRSGTGSPIKSSFHSRTLSSFAASTDDSRITELLELSRDLKSQTNTVESSVRDALYEFGGLADRSRDNAVALAELRDQVYSTKTTVTSTDTSIKDNLVKLQSSLEGQKESQRALTTVTDALLDSTKSIQKQIQTYDAQVRELVRTSDDMTLTQAVSQITTHFDKHNQSLIHILESIKHGLHSTPSHSDDFKTLITKVDTLSNSLPKSDNNKELQSIASKIDDLARRDGEIKSLSAKVDSMADRKGLESISRNLDGLAQGLPKHDDIQTILSMLKSSSADNFGPILETMNTLSGSFAKSDEHHQKLVSELSTKLDDLSQSLSKGQPADKDVKDILSKLDELSQSAPNKDIQRILSKLDSDQDTKSILSKLDELSQAAPNKEIQKILSKLDSNEDIKGVSSKLDELSKAMPNKDIQLLLSKLDSNEHIKGLSSKLDELTQSLPNKDIQLLHSKLDSNTDTKSILSKLDELSQSLPNKDIELMLSKLDSNETKEDVRSILSKLDEMSKAESSETKEDIRSISSKLDDLSKALPNKDIQSILSKLDSTDHKEDIKSILAHVKDSSHHDTLREISSSVSKLHSSRETIETSLNQITELVKGLSSSTDSELSDKIISHVEKLQESSVTQVDKLANQLGDLTKSSQQLPELNETLGQMQKELDRRQAQNETQLQTVLDSIKSLSFADALAKLEIMEKNGSSMDQALSTLQDKLNTVDQGQKDVSQSVEKLLQQFTENLQDSGVRDEMNKGFDRLFEQLSALGQNEEHSRALGGISSQLDALKQAANAEPVSSEAEKQILDKLQHLEGVVGELKSHGDHVKQLVDLHKGLEQSVEKSSSHGQDLARSVEEVSSKLNDHKERHNQVHTLLTEVSKIVSAGRDEETKAITSLQADVQSIIDFQYGDIAKLSDQIRDVASRLESVSEIEKRAQEAEQRAQQAEEKLKATTEGKLLSRLDERLAQFDKEIEQKSHQKRELDESISKMQTDKDALSKDLESLRAELRVRYQEFSKLEERVDSFESRLSNSLLERSKGILGSATMTIISNNTTGRKPLTDADDSSLNGSMRSRNQSMGPDELHPLGKENDGDLNIGKRRATQLAKQNRSVSLFVDPTTTK</sequence>
<feature type="compositionally biased region" description="Basic and acidic residues" evidence="1">
    <location>
        <begin position="1107"/>
        <end position="1117"/>
    </location>
</feature>
<organism evidence="2">
    <name type="scientific">Blastobotrys adeninivorans</name>
    <name type="common">Yeast</name>
    <name type="synonym">Arxula adeninivorans</name>
    <dbReference type="NCBI Taxonomy" id="409370"/>
    <lineage>
        <taxon>Eukaryota</taxon>
        <taxon>Fungi</taxon>
        <taxon>Dikarya</taxon>
        <taxon>Ascomycota</taxon>
        <taxon>Saccharomycotina</taxon>
        <taxon>Dipodascomycetes</taxon>
        <taxon>Dipodascales</taxon>
        <taxon>Trichomonascaceae</taxon>
        <taxon>Blastobotrys</taxon>
    </lineage>
</organism>
<evidence type="ECO:0000313" key="2">
    <source>
        <dbReference type="EMBL" id="CDP33940.1"/>
    </source>
</evidence>
<reference evidence="2" key="1">
    <citation type="submission" date="2014-02" db="EMBL/GenBank/DDBJ databases">
        <authorList>
            <person name="Genoscope - CEA"/>
        </authorList>
    </citation>
    <scope>NUCLEOTIDE SEQUENCE</scope>
    <source>
        <strain evidence="2">LS3</strain>
    </source>
</reference>
<proteinExistence type="predicted"/>
<feature type="region of interest" description="Disordered" evidence="1">
    <location>
        <begin position="1078"/>
        <end position="1120"/>
    </location>
</feature>